<proteinExistence type="inferred from homology"/>
<evidence type="ECO:0000313" key="12">
    <source>
        <dbReference type="Proteomes" id="UP000000390"/>
    </source>
</evidence>
<evidence type="ECO:0000256" key="1">
    <source>
        <dbReference type="ARBA" id="ARBA00004651"/>
    </source>
</evidence>
<organism evidence="10 12">
    <name type="scientific">Halalkalicoccus jeotgali (strain DSM 18796 / CECT 7217 / JCM 14584 / KCTC 4019 / B3)</name>
    <dbReference type="NCBI Taxonomy" id="795797"/>
    <lineage>
        <taxon>Archaea</taxon>
        <taxon>Methanobacteriati</taxon>
        <taxon>Methanobacteriota</taxon>
        <taxon>Stenosarchaea group</taxon>
        <taxon>Halobacteria</taxon>
        <taxon>Halobacteriales</taxon>
        <taxon>Halococcaceae</taxon>
        <taxon>Halalkalicoccus</taxon>
    </lineage>
</organism>
<dbReference type="KEGG" id="hje:HacjB3_15646"/>
<dbReference type="GeneID" id="9420934"/>
<comment type="similarity">
    <text evidence="8">Belongs to the binding-protein-dependent transport system permease family. LivHM subfamily.</text>
</comment>
<dbReference type="Proteomes" id="UP000000390">
    <property type="component" value="Plasmid 1"/>
</dbReference>
<dbReference type="eggNOG" id="arCOG01270">
    <property type="taxonomic scope" value="Archaea"/>
</dbReference>
<dbReference type="GO" id="GO:0005886">
    <property type="term" value="C:plasma membrane"/>
    <property type="evidence" value="ECO:0007669"/>
    <property type="project" value="UniProtKB-SubCell"/>
</dbReference>
<evidence type="ECO:0000256" key="9">
    <source>
        <dbReference type="SAM" id="Phobius"/>
    </source>
</evidence>
<evidence type="ECO:0000256" key="5">
    <source>
        <dbReference type="ARBA" id="ARBA00022970"/>
    </source>
</evidence>
<evidence type="ECO:0000313" key="11">
    <source>
        <dbReference type="EMBL" id="ELY41415.1"/>
    </source>
</evidence>
<evidence type="ECO:0000313" key="10">
    <source>
        <dbReference type="EMBL" id="ADJ16489.1"/>
    </source>
</evidence>
<reference evidence="10 12" key="1">
    <citation type="journal article" date="2010" name="J. Bacteriol.">
        <title>Complete genome sequence of Halalkalicoccus jeotgali B3(T), an extremely halophilic archaeon.</title>
        <authorList>
            <person name="Roh S.W."/>
            <person name="Nam Y.D."/>
            <person name="Nam S.H."/>
            <person name="Choi S.H."/>
            <person name="Park H.S."/>
            <person name="Bae J.W."/>
        </authorList>
    </citation>
    <scope>NUCLEOTIDE SEQUENCE [LARGE SCALE GENOMIC DNA]</scope>
    <source>
        <strain evidence="10">B3</strain>
        <strain evidence="12">DSM 18796 / CECT 7217 / JCM 14584 / KCTC 4019 / B3</strain>
        <plasmid evidence="12">1</plasmid>
    </source>
</reference>
<dbReference type="AlphaFoldDB" id="D8JB36"/>
<keyword evidence="5" id="KW-0029">Amino-acid transport</keyword>
<dbReference type="GO" id="GO:0006865">
    <property type="term" value="P:amino acid transport"/>
    <property type="evidence" value="ECO:0007669"/>
    <property type="project" value="UniProtKB-KW"/>
</dbReference>
<feature type="transmembrane region" description="Helical" evidence="9">
    <location>
        <begin position="188"/>
        <end position="211"/>
    </location>
</feature>
<evidence type="ECO:0000256" key="7">
    <source>
        <dbReference type="ARBA" id="ARBA00023136"/>
    </source>
</evidence>
<dbReference type="PATRIC" id="fig|795797.18.peg.3106"/>
<gene>
    <name evidence="10" type="ordered locus">HacjB3_15646</name>
    <name evidence="11" type="ORF">C497_01605</name>
</gene>
<keyword evidence="13" id="KW-1185">Reference proteome</keyword>
<evidence type="ECO:0000256" key="4">
    <source>
        <dbReference type="ARBA" id="ARBA00022692"/>
    </source>
</evidence>
<evidence type="ECO:0000256" key="6">
    <source>
        <dbReference type="ARBA" id="ARBA00022989"/>
    </source>
</evidence>
<dbReference type="InterPro" id="IPR001851">
    <property type="entry name" value="ABC_transp_permease"/>
</dbReference>
<keyword evidence="2" id="KW-0813">Transport</keyword>
<dbReference type="OrthoDB" id="43815at2157"/>
<keyword evidence="3" id="KW-1003">Cell membrane</keyword>
<dbReference type="CDD" id="cd06582">
    <property type="entry name" value="TM_PBP1_LivH_like"/>
    <property type="match status" value="1"/>
</dbReference>
<accession>D8JB36</accession>
<reference evidence="11 13" key="2">
    <citation type="journal article" date="2014" name="PLoS Genet.">
        <title>Phylogenetically driven sequencing of extremely halophilic archaea reveals strategies for static and dynamic osmo-response.</title>
        <authorList>
            <person name="Becker E.A."/>
            <person name="Seitzer P.M."/>
            <person name="Tritt A."/>
            <person name="Larsen D."/>
            <person name="Krusor M."/>
            <person name="Yao A.I."/>
            <person name="Wu D."/>
            <person name="Madern D."/>
            <person name="Eisen J.A."/>
            <person name="Darling A.E."/>
            <person name="Facciotti M.T."/>
        </authorList>
    </citation>
    <scope>NUCLEOTIDE SEQUENCE [LARGE SCALE GENOMIC DNA]</scope>
    <source>
        <strain evidence="11">B3</strain>
        <strain evidence="13">DSM 18796 / CECT 7217 / JCM 14584 / KCTC 4019 / B3</strain>
    </source>
</reference>
<evidence type="ECO:0000256" key="2">
    <source>
        <dbReference type="ARBA" id="ARBA00022448"/>
    </source>
</evidence>
<dbReference type="GO" id="GO:0022857">
    <property type="term" value="F:transmembrane transporter activity"/>
    <property type="evidence" value="ECO:0007669"/>
    <property type="project" value="InterPro"/>
</dbReference>
<feature type="transmembrane region" description="Helical" evidence="9">
    <location>
        <begin position="242"/>
        <end position="259"/>
    </location>
</feature>
<name>D8JB36_HALJB</name>
<keyword evidence="10" id="KW-0614">Plasmid</keyword>
<dbReference type="PANTHER" id="PTHR11795">
    <property type="entry name" value="BRANCHED-CHAIN AMINO ACID TRANSPORT SYSTEM PERMEASE PROTEIN LIVH"/>
    <property type="match status" value="1"/>
</dbReference>
<keyword evidence="4 9" id="KW-0812">Transmembrane</keyword>
<dbReference type="EMBL" id="AOHV01000005">
    <property type="protein sequence ID" value="ELY41415.1"/>
    <property type="molecule type" value="Genomic_DNA"/>
</dbReference>
<keyword evidence="6 9" id="KW-1133">Transmembrane helix</keyword>
<feature type="transmembrane region" description="Helical" evidence="9">
    <location>
        <begin position="12"/>
        <end position="31"/>
    </location>
</feature>
<feature type="transmembrane region" description="Helical" evidence="9">
    <location>
        <begin position="38"/>
        <end position="55"/>
    </location>
</feature>
<dbReference type="PANTHER" id="PTHR11795:SF442">
    <property type="entry name" value="ABC TRANSPORTER ATP-BINDING PROTEIN"/>
    <property type="match status" value="1"/>
</dbReference>
<evidence type="ECO:0000313" key="13">
    <source>
        <dbReference type="Proteomes" id="UP000011645"/>
    </source>
</evidence>
<comment type="subcellular location">
    <subcellularLocation>
        <location evidence="1">Cell membrane</location>
        <topology evidence="1">Multi-pass membrane protein</topology>
    </subcellularLocation>
</comment>
<keyword evidence="7 9" id="KW-0472">Membrane</keyword>
<dbReference type="EMBL" id="CP002063">
    <property type="protein sequence ID" value="ADJ16489.1"/>
    <property type="molecule type" value="Genomic_DNA"/>
</dbReference>
<feature type="transmembrane region" description="Helical" evidence="9">
    <location>
        <begin position="94"/>
        <end position="114"/>
    </location>
</feature>
<dbReference type="HOGENOM" id="CLU_039929_2_1_2"/>
<evidence type="ECO:0000256" key="3">
    <source>
        <dbReference type="ARBA" id="ARBA00022475"/>
    </source>
</evidence>
<dbReference type="InterPro" id="IPR052157">
    <property type="entry name" value="BCAA_transport_permease"/>
</dbReference>
<sequence length="289" mass="30176">MIESLLRATLLGLQLGVTLALVATGLTLIFGMMDVINFAHGALYMFGAYFGLLVADALGSFWLALVIAPLIVGAIGAAIEIFSLRPLYGRNPLYHILLTFGLAIMVQGIVVQVWGARSRRIPAPELLAGSVSVGPVTYPVYWLFVLVLSTVLIAAVWVAIERSDLGILMRASAHDTEMVDALGIDVKTVFTGVFVFGSVLAAVAGVLLGASRSVHPGMGFGVIIEAFVIVVIGGLGSFKGAIYAALLIGLVIAYGALIAPALTDLFIFALMATVLVIKPSGLFGTTEAA</sequence>
<feature type="transmembrane region" description="Helical" evidence="9">
    <location>
        <begin position="140"/>
        <end position="160"/>
    </location>
</feature>
<dbReference type="Proteomes" id="UP000011645">
    <property type="component" value="Unassembled WGS sequence"/>
</dbReference>
<evidence type="ECO:0000256" key="8">
    <source>
        <dbReference type="ARBA" id="ARBA00037998"/>
    </source>
</evidence>
<geneLocation type="plasmid" evidence="10 12">
    <name>1</name>
</geneLocation>
<protein>
    <submittedName>
        <fullName evidence="10">Inner-membrane translocator</fullName>
    </submittedName>
</protein>
<feature type="transmembrane region" description="Helical" evidence="9">
    <location>
        <begin position="217"/>
        <end position="235"/>
    </location>
</feature>
<feature type="transmembrane region" description="Helical" evidence="9">
    <location>
        <begin position="61"/>
        <end position="82"/>
    </location>
</feature>
<dbReference type="Pfam" id="PF02653">
    <property type="entry name" value="BPD_transp_2"/>
    <property type="match status" value="1"/>
</dbReference>
<dbReference type="RefSeq" id="WP_008413977.1">
    <property type="nucleotide sequence ID" value="NC_014298.1"/>
</dbReference>